<accession>A0A0U3CD20</accession>
<dbReference type="AlphaFoldDB" id="A0A0U3CD20"/>
<dbReference type="OrthoDB" id="6743928at2"/>
<feature type="transmembrane region" description="Helical" evidence="6">
    <location>
        <begin position="444"/>
        <end position="463"/>
    </location>
</feature>
<feature type="transmembrane region" description="Helical" evidence="6">
    <location>
        <begin position="358"/>
        <end position="381"/>
    </location>
</feature>
<evidence type="ECO:0000313" key="8">
    <source>
        <dbReference type="Proteomes" id="UP000060699"/>
    </source>
</evidence>
<dbReference type="RefSeq" id="WP_083525534.1">
    <property type="nucleotide sequence ID" value="NZ_CP013729.1"/>
</dbReference>
<feature type="transmembrane region" description="Helical" evidence="6">
    <location>
        <begin position="43"/>
        <end position="67"/>
    </location>
</feature>
<feature type="region of interest" description="Disordered" evidence="5">
    <location>
        <begin position="1"/>
        <end position="30"/>
    </location>
</feature>
<keyword evidence="4 6" id="KW-0472">Membrane</keyword>
<feature type="transmembrane region" description="Helical" evidence="6">
    <location>
        <begin position="116"/>
        <end position="140"/>
    </location>
</feature>
<protein>
    <submittedName>
        <fullName evidence="7">Amino acid permease</fullName>
    </submittedName>
</protein>
<feature type="transmembrane region" description="Helical" evidence="6">
    <location>
        <begin position="387"/>
        <end position="407"/>
    </location>
</feature>
<dbReference type="GO" id="GO:0015179">
    <property type="term" value="F:L-amino acid transmembrane transporter activity"/>
    <property type="evidence" value="ECO:0007669"/>
    <property type="project" value="TreeGrafter"/>
</dbReference>
<proteinExistence type="predicted"/>
<dbReference type="KEGG" id="rdp:RD2015_2159"/>
<name>A0A0U3CD20_9BURK</name>
<dbReference type="Gene3D" id="1.20.1740.10">
    <property type="entry name" value="Amino acid/polyamine transporter I"/>
    <property type="match status" value="1"/>
</dbReference>
<evidence type="ECO:0000256" key="5">
    <source>
        <dbReference type="SAM" id="MobiDB-lite"/>
    </source>
</evidence>
<reference evidence="7 8" key="1">
    <citation type="submission" date="2015-12" db="EMBL/GenBank/DDBJ databases">
        <title>Complete genome of Roseateles depolymerans KCTC 42856.</title>
        <authorList>
            <person name="Kim K.M."/>
        </authorList>
    </citation>
    <scope>NUCLEOTIDE SEQUENCE [LARGE SCALE GENOMIC DNA]</scope>
    <source>
        <strain evidence="7 8">KCTC 42856</strain>
    </source>
</reference>
<dbReference type="EMBL" id="CP013729">
    <property type="protein sequence ID" value="ALV06632.1"/>
    <property type="molecule type" value="Genomic_DNA"/>
</dbReference>
<dbReference type="Proteomes" id="UP000060699">
    <property type="component" value="Chromosome"/>
</dbReference>
<evidence type="ECO:0000256" key="6">
    <source>
        <dbReference type="SAM" id="Phobius"/>
    </source>
</evidence>
<feature type="transmembrane region" description="Helical" evidence="6">
    <location>
        <begin position="259"/>
        <end position="278"/>
    </location>
</feature>
<feature type="transmembrane region" description="Helical" evidence="6">
    <location>
        <begin position="160"/>
        <end position="178"/>
    </location>
</feature>
<keyword evidence="2 6" id="KW-0812">Transmembrane</keyword>
<evidence type="ECO:0000256" key="3">
    <source>
        <dbReference type="ARBA" id="ARBA00022989"/>
    </source>
</evidence>
<evidence type="ECO:0000256" key="1">
    <source>
        <dbReference type="ARBA" id="ARBA00004141"/>
    </source>
</evidence>
<dbReference type="PATRIC" id="fig|76731.3.peg.2211"/>
<dbReference type="InterPro" id="IPR050598">
    <property type="entry name" value="AminoAcid_Transporter"/>
</dbReference>
<organism evidence="7 8">
    <name type="scientific">Roseateles depolymerans</name>
    <dbReference type="NCBI Taxonomy" id="76731"/>
    <lineage>
        <taxon>Bacteria</taxon>
        <taxon>Pseudomonadati</taxon>
        <taxon>Pseudomonadota</taxon>
        <taxon>Betaproteobacteria</taxon>
        <taxon>Burkholderiales</taxon>
        <taxon>Sphaerotilaceae</taxon>
        <taxon>Roseateles</taxon>
    </lineage>
</organism>
<dbReference type="GO" id="GO:0016020">
    <property type="term" value="C:membrane"/>
    <property type="evidence" value="ECO:0007669"/>
    <property type="project" value="UniProtKB-SubCell"/>
</dbReference>
<keyword evidence="8" id="KW-1185">Reference proteome</keyword>
<dbReference type="Pfam" id="PF13520">
    <property type="entry name" value="AA_permease_2"/>
    <property type="match status" value="1"/>
</dbReference>
<feature type="transmembrane region" description="Helical" evidence="6">
    <location>
        <begin position="308"/>
        <end position="328"/>
    </location>
</feature>
<comment type="subcellular location">
    <subcellularLocation>
        <location evidence="1">Membrane</location>
        <topology evidence="1">Multi-pass membrane protein</topology>
    </subcellularLocation>
</comment>
<evidence type="ECO:0000256" key="4">
    <source>
        <dbReference type="ARBA" id="ARBA00023136"/>
    </source>
</evidence>
<feature type="transmembrane region" description="Helical" evidence="6">
    <location>
        <begin position="185"/>
        <end position="205"/>
    </location>
</feature>
<dbReference type="PIRSF" id="PIRSF006060">
    <property type="entry name" value="AA_transporter"/>
    <property type="match status" value="1"/>
</dbReference>
<evidence type="ECO:0000256" key="2">
    <source>
        <dbReference type="ARBA" id="ARBA00022692"/>
    </source>
</evidence>
<feature type="transmembrane region" description="Helical" evidence="6">
    <location>
        <begin position="419"/>
        <end position="438"/>
    </location>
</feature>
<keyword evidence="3 6" id="KW-1133">Transmembrane helix</keyword>
<feature type="transmembrane region" description="Helical" evidence="6">
    <location>
        <begin position="225"/>
        <end position="247"/>
    </location>
</feature>
<sequence>MTASDPAASSSTAPVRTHAQAAASEGASGQGAQPRRILDVKHAVALCVGMVVGAGIFKTSPMVAQALSSPEQLYIAWALGGLLSVIGGLCFAELAATFPDTGGDYHFLRRAYGHRLGFLFAWSRFAVIHTGSMALLGFVFGDYLAQVVDLSPWLGPYASAWMAGGLIVLLTGLNLLGVQVGLGTQLGLTSLVLVGLLLLGVGAGVQQGQGVPPALPHTGAAVPDWGQAMVFVFLAYGGWSDAATLSAEMKDERRGIVRALLIGLGLVMGMYLVANWAYVRVLGLSGLAASPAPAADLMRIVFGRGAELLMVGVVTLTALSVMNAILIAGPRTTYAAARDLAAEWHLARWNGRRGTPSAAVLATSAVALVLVAFGAITRGGFATMVDYLSPVFWFFITLSGLAVIVLRRKEPQRARPFRVPLYPLLPLVFSACSAYVLWSSLVYVKAGAMVGVVVLAVGALMLWGHGRRTSARLSRPRSE</sequence>
<dbReference type="InterPro" id="IPR002293">
    <property type="entry name" value="AA/rel_permease1"/>
</dbReference>
<dbReference type="PANTHER" id="PTHR11785:SF512">
    <property type="entry name" value="SOBREMESA, ISOFORM B"/>
    <property type="match status" value="1"/>
</dbReference>
<evidence type="ECO:0000313" key="7">
    <source>
        <dbReference type="EMBL" id="ALV06632.1"/>
    </source>
</evidence>
<feature type="transmembrane region" description="Helical" evidence="6">
    <location>
        <begin position="73"/>
        <end position="95"/>
    </location>
</feature>
<dbReference type="STRING" id="76731.RD2015_2159"/>
<dbReference type="PANTHER" id="PTHR11785">
    <property type="entry name" value="AMINO ACID TRANSPORTER"/>
    <property type="match status" value="1"/>
</dbReference>
<gene>
    <name evidence="7" type="ORF">RD2015_2159</name>
</gene>